<evidence type="ECO:0000259" key="5">
    <source>
        <dbReference type="PROSITE" id="PS50072"/>
    </source>
</evidence>
<evidence type="ECO:0000256" key="4">
    <source>
        <dbReference type="SAM" id="SignalP"/>
    </source>
</evidence>
<dbReference type="GO" id="GO:0000272">
    <property type="term" value="P:polysaccharide catabolic process"/>
    <property type="evidence" value="ECO:0007669"/>
    <property type="project" value="InterPro"/>
</dbReference>
<dbReference type="InterPro" id="IPR036439">
    <property type="entry name" value="Dockerin_dom_sf"/>
</dbReference>
<dbReference type="Gene3D" id="1.10.1330.10">
    <property type="entry name" value="Dockerin domain"/>
    <property type="match status" value="1"/>
</dbReference>
<evidence type="ECO:0000256" key="1">
    <source>
        <dbReference type="ARBA" id="ARBA00013194"/>
    </source>
</evidence>
<dbReference type="InterPro" id="IPR044665">
    <property type="entry name" value="E_coli_cyclophilin_A-like"/>
</dbReference>
<dbReference type="PROSITE" id="PS50072">
    <property type="entry name" value="CSA_PPIASE_2"/>
    <property type="match status" value="1"/>
</dbReference>
<feature type="signal peptide" evidence="4">
    <location>
        <begin position="1"/>
        <end position="29"/>
    </location>
</feature>
<dbReference type="PRINTS" id="PR00153">
    <property type="entry name" value="CSAPPISMRASE"/>
</dbReference>
<dbReference type="PROSITE" id="PS00018">
    <property type="entry name" value="EF_HAND_1"/>
    <property type="match status" value="1"/>
</dbReference>
<dbReference type="RefSeq" id="WP_168207125.1">
    <property type="nucleotide sequence ID" value="NZ_CP036339.1"/>
</dbReference>
<gene>
    <name evidence="6" type="primary">ppiA_3</name>
    <name evidence="6" type="ORF">I41_50250</name>
</gene>
<keyword evidence="7" id="KW-1185">Reference proteome</keyword>
<sequence precursor="true">MSFKSSFRRSLQTCVVVALALLATSRGDATVVRFNSVLGNIDVRLYNTATPLSTANFLNYATGGDWVDTFIHRSVPGFIVQGGGFTFPTGATSPLSVPQDPPVLNEPGISNLRGTIAFAKIGPPAGQQPTPTTINSATNQWFFNLADNSGNLDSQNGGFTVFGRVVGNGMTVADAIAALPRVNAGSPFDTLPVRNFSGGNITKANLVTFNTILPLNLPNGDYNFDGKVDGADLAVWKADFGSTTKAEADGNGNGKVDAADLLVWQRSFGQNFGAPAAAAVAAVPEPAAATLALLAAAACGLARRRHR</sequence>
<dbReference type="EMBL" id="CP036339">
    <property type="protein sequence ID" value="QDT75782.1"/>
    <property type="molecule type" value="Genomic_DNA"/>
</dbReference>
<proteinExistence type="predicted"/>
<dbReference type="PANTHER" id="PTHR43246">
    <property type="entry name" value="PEPTIDYL-PROLYL CIS-TRANS ISOMERASE CYP38, CHLOROPLASTIC"/>
    <property type="match status" value="1"/>
</dbReference>
<dbReference type="GO" id="GO:0003755">
    <property type="term" value="F:peptidyl-prolyl cis-trans isomerase activity"/>
    <property type="evidence" value="ECO:0007669"/>
    <property type="project" value="UniProtKB-KW"/>
</dbReference>
<keyword evidence="4" id="KW-0732">Signal</keyword>
<evidence type="ECO:0000256" key="3">
    <source>
        <dbReference type="ARBA" id="ARBA00023235"/>
    </source>
</evidence>
<dbReference type="Pfam" id="PF00160">
    <property type="entry name" value="Pro_isomerase"/>
    <property type="match status" value="1"/>
</dbReference>
<name>A0A517U583_9BACT</name>
<feature type="chain" id="PRO_5021809550" description="peptidylprolyl isomerase" evidence="4">
    <location>
        <begin position="30"/>
        <end position="307"/>
    </location>
</feature>
<dbReference type="EC" id="5.2.1.8" evidence="1"/>
<dbReference type="InterPro" id="IPR002105">
    <property type="entry name" value="Dockerin_1_rpt"/>
</dbReference>
<evidence type="ECO:0000313" key="6">
    <source>
        <dbReference type="EMBL" id="QDT75782.1"/>
    </source>
</evidence>
<dbReference type="Pfam" id="PF00404">
    <property type="entry name" value="Dockerin_1"/>
    <property type="match status" value="1"/>
</dbReference>
<dbReference type="AlphaFoldDB" id="A0A517U583"/>
<evidence type="ECO:0000256" key="2">
    <source>
        <dbReference type="ARBA" id="ARBA00023110"/>
    </source>
</evidence>
<organism evidence="6 7">
    <name type="scientific">Lacipirellula limnantheis</name>
    <dbReference type="NCBI Taxonomy" id="2528024"/>
    <lineage>
        <taxon>Bacteria</taxon>
        <taxon>Pseudomonadati</taxon>
        <taxon>Planctomycetota</taxon>
        <taxon>Planctomycetia</taxon>
        <taxon>Pirellulales</taxon>
        <taxon>Lacipirellulaceae</taxon>
        <taxon>Lacipirellula</taxon>
    </lineage>
</organism>
<accession>A0A517U583</accession>
<dbReference type="SUPFAM" id="SSF63446">
    <property type="entry name" value="Type I dockerin domain"/>
    <property type="match status" value="1"/>
</dbReference>
<dbReference type="Gene3D" id="2.40.100.10">
    <property type="entry name" value="Cyclophilin-like"/>
    <property type="match status" value="1"/>
</dbReference>
<evidence type="ECO:0000313" key="7">
    <source>
        <dbReference type="Proteomes" id="UP000317909"/>
    </source>
</evidence>
<keyword evidence="3 6" id="KW-0413">Isomerase</keyword>
<dbReference type="Proteomes" id="UP000317909">
    <property type="component" value="Chromosome"/>
</dbReference>
<dbReference type="SUPFAM" id="SSF50891">
    <property type="entry name" value="Cyclophilin-like"/>
    <property type="match status" value="1"/>
</dbReference>
<protein>
    <recommendedName>
        <fullName evidence="1">peptidylprolyl isomerase</fullName>
        <ecNumber evidence="1">5.2.1.8</ecNumber>
    </recommendedName>
</protein>
<dbReference type="KEGG" id="llh:I41_50250"/>
<feature type="domain" description="PPIase cyclophilin-type" evidence="5">
    <location>
        <begin position="38"/>
        <end position="198"/>
    </location>
</feature>
<keyword evidence="2" id="KW-0697">Rotamase</keyword>
<dbReference type="InterPro" id="IPR002130">
    <property type="entry name" value="Cyclophilin-type_PPIase_dom"/>
</dbReference>
<reference evidence="6 7" key="1">
    <citation type="submission" date="2019-02" db="EMBL/GenBank/DDBJ databases">
        <title>Deep-cultivation of Planctomycetes and their phenomic and genomic characterization uncovers novel biology.</title>
        <authorList>
            <person name="Wiegand S."/>
            <person name="Jogler M."/>
            <person name="Boedeker C."/>
            <person name="Pinto D."/>
            <person name="Vollmers J."/>
            <person name="Rivas-Marin E."/>
            <person name="Kohn T."/>
            <person name="Peeters S.H."/>
            <person name="Heuer A."/>
            <person name="Rast P."/>
            <person name="Oberbeckmann S."/>
            <person name="Bunk B."/>
            <person name="Jeske O."/>
            <person name="Meyerdierks A."/>
            <person name="Storesund J.E."/>
            <person name="Kallscheuer N."/>
            <person name="Luecker S."/>
            <person name="Lage O.M."/>
            <person name="Pohl T."/>
            <person name="Merkel B.J."/>
            <person name="Hornburger P."/>
            <person name="Mueller R.-W."/>
            <person name="Bruemmer F."/>
            <person name="Labrenz M."/>
            <person name="Spormann A.M."/>
            <person name="Op den Camp H."/>
            <person name="Overmann J."/>
            <person name="Amann R."/>
            <person name="Jetten M.S.M."/>
            <person name="Mascher T."/>
            <person name="Medema M.H."/>
            <person name="Devos D.P."/>
            <person name="Kaster A.-K."/>
            <person name="Ovreas L."/>
            <person name="Rohde M."/>
            <person name="Galperin M.Y."/>
            <person name="Jogler C."/>
        </authorList>
    </citation>
    <scope>NUCLEOTIDE SEQUENCE [LARGE SCALE GENOMIC DNA]</scope>
    <source>
        <strain evidence="6 7">I41</strain>
    </source>
</reference>
<dbReference type="GO" id="GO:0004553">
    <property type="term" value="F:hydrolase activity, hydrolyzing O-glycosyl compounds"/>
    <property type="evidence" value="ECO:0007669"/>
    <property type="project" value="InterPro"/>
</dbReference>
<dbReference type="InterPro" id="IPR029000">
    <property type="entry name" value="Cyclophilin-like_dom_sf"/>
</dbReference>
<dbReference type="InterPro" id="IPR018247">
    <property type="entry name" value="EF_Hand_1_Ca_BS"/>
</dbReference>